<accession>A0A151J6A5</accession>
<name>A0A151J6A5_9HYME</name>
<dbReference type="Proteomes" id="UP000078492">
    <property type="component" value="Unassembled WGS sequence"/>
</dbReference>
<proteinExistence type="predicted"/>
<evidence type="ECO:0000313" key="2">
    <source>
        <dbReference type="EMBL" id="KYN18738.1"/>
    </source>
</evidence>
<dbReference type="AlphaFoldDB" id="A0A151J6A5"/>
<feature type="region of interest" description="Disordered" evidence="1">
    <location>
        <begin position="1"/>
        <end position="24"/>
    </location>
</feature>
<feature type="non-terminal residue" evidence="2">
    <location>
        <position position="1"/>
    </location>
</feature>
<dbReference type="EMBL" id="KQ979868">
    <property type="protein sequence ID" value="KYN18738.1"/>
    <property type="molecule type" value="Genomic_DNA"/>
</dbReference>
<sequence length="71" mass="7867">SPQDRRLEHQTNSQMLAEPPSAGQCGGSLHVPSFGRMWPRVPYVNGSRWRREGVGVGIVEGSGWAQDRPRP</sequence>
<protein>
    <submittedName>
        <fullName evidence="2">Uncharacterized protein</fullName>
    </submittedName>
</protein>
<evidence type="ECO:0000313" key="3">
    <source>
        <dbReference type="Proteomes" id="UP000078492"/>
    </source>
</evidence>
<organism evidence="2 3">
    <name type="scientific">Trachymyrmex cornetzi</name>
    <dbReference type="NCBI Taxonomy" id="471704"/>
    <lineage>
        <taxon>Eukaryota</taxon>
        <taxon>Metazoa</taxon>
        <taxon>Ecdysozoa</taxon>
        <taxon>Arthropoda</taxon>
        <taxon>Hexapoda</taxon>
        <taxon>Insecta</taxon>
        <taxon>Pterygota</taxon>
        <taxon>Neoptera</taxon>
        <taxon>Endopterygota</taxon>
        <taxon>Hymenoptera</taxon>
        <taxon>Apocrita</taxon>
        <taxon>Aculeata</taxon>
        <taxon>Formicoidea</taxon>
        <taxon>Formicidae</taxon>
        <taxon>Myrmicinae</taxon>
        <taxon>Trachymyrmex</taxon>
    </lineage>
</organism>
<evidence type="ECO:0000256" key="1">
    <source>
        <dbReference type="SAM" id="MobiDB-lite"/>
    </source>
</evidence>
<reference evidence="2 3" key="1">
    <citation type="submission" date="2015-09" db="EMBL/GenBank/DDBJ databases">
        <title>Trachymyrmex cornetzi WGS genome.</title>
        <authorList>
            <person name="Nygaard S."/>
            <person name="Hu H."/>
            <person name="Boomsma J."/>
            <person name="Zhang G."/>
        </authorList>
    </citation>
    <scope>NUCLEOTIDE SEQUENCE [LARGE SCALE GENOMIC DNA]</scope>
    <source>
        <strain evidence="2">Tcor2-1</strain>
        <tissue evidence="2">Whole body</tissue>
    </source>
</reference>
<keyword evidence="3" id="KW-1185">Reference proteome</keyword>
<gene>
    <name evidence="2" type="ORF">ALC57_08934</name>
</gene>